<dbReference type="OrthoDB" id="10050400at2759"/>
<evidence type="ECO:0000256" key="2">
    <source>
        <dbReference type="SAM" id="Phobius"/>
    </source>
</evidence>
<accession>A0A316UPX9</accession>
<proteinExistence type="predicted"/>
<dbReference type="EMBL" id="KZ819668">
    <property type="protein sequence ID" value="PWN27359.1"/>
    <property type="molecule type" value="Genomic_DNA"/>
</dbReference>
<evidence type="ECO:0000313" key="4">
    <source>
        <dbReference type="Proteomes" id="UP000245884"/>
    </source>
</evidence>
<dbReference type="GeneID" id="37028034"/>
<sequence length="549" mass="58037">MSLFAARTTTAAAARRGVATASTRRLVPAMAAAPPPRRYATSTESGPNTSAPPPPPPTTSNTSTRPTSSSSMQVGPLFLTLVASGLLITTYGLYSYYTSFSTWPKPIANDLRAAIKARRAGEYRKAERKFRAALETARGMSEEELRGTGPKEEDAGKLMKTTGIAVALASMLEEEAGGGRALCGAYDVYLEAWKDCLTAEQSVTGRSGPERARAVALSQKLGQVALRIAEVPDDAGMSAVPTGEYAQHAVKALGDGKDSPLPPPTQSPLPTQAAAKEAAERHLVWTVEELLRLAIPGDVQARAKDRLDGDFASSSQGAPGASATTVSLSDLDLPPWLTRVDLLSSLESLGTFYASQGQVEYAVPLYLQALGMLMPPASSSNPTSKPQPKPTVADRCHAAVIMNNLSQVFLEGQAPNDDETRKAQAAAGGKVGVATSWAKKGLDIVQSVNKQVGWDLNSPPEAPSQRPLEYGDDANRLEQVRSECLGCEVALLVNLGALASLSGDKCDARSYLQRAWRLADREGMRGAKGRAGSLLRGLERFGTSEGGKK</sequence>
<feature type="region of interest" description="Disordered" evidence="1">
    <location>
        <begin position="25"/>
        <end position="71"/>
    </location>
</feature>
<protein>
    <recommendedName>
        <fullName evidence="5">TPR-like protein</fullName>
    </recommendedName>
</protein>
<evidence type="ECO:0000256" key="1">
    <source>
        <dbReference type="SAM" id="MobiDB-lite"/>
    </source>
</evidence>
<dbReference type="RefSeq" id="XP_025361971.1">
    <property type="nucleotide sequence ID" value="XM_025506211.1"/>
</dbReference>
<dbReference type="AlphaFoldDB" id="A0A316UPX9"/>
<keyword evidence="4" id="KW-1185">Reference proteome</keyword>
<evidence type="ECO:0008006" key="5">
    <source>
        <dbReference type="Google" id="ProtNLM"/>
    </source>
</evidence>
<dbReference type="PANTHER" id="PTHR28142:SF1">
    <property type="entry name" value="MITOCHONDRIAL INNER MEMBRANE I-AAA PROTEASE SUPERCOMPLEX SUBUNIT MGR3-RELATED"/>
    <property type="match status" value="1"/>
</dbReference>
<evidence type="ECO:0000313" key="3">
    <source>
        <dbReference type="EMBL" id="PWN27359.1"/>
    </source>
</evidence>
<feature type="region of interest" description="Disordered" evidence="1">
    <location>
        <begin position="253"/>
        <end position="272"/>
    </location>
</feature>
<dbReference type="PANTHER" id="PTHR28142">
    <property type="entry name" value="MITOCHONDRIAL INNER MEMBRANE I-AAA PROTEASE SUPERCOMPLEX SUBUNIT MGR3-RELATED"/>
    <property type="match status" value="1"/>
</dbReference>
<feature type="transmembrane region" description="Helical" evidence="2">
    <location>
        <begin position="74"/>
        <end position="97"/>
    </location>
</feature>
<keyword evidence="2" id="KW-1133">Transmembrane helix</keyword>
<keyword evidence="2" id="KW-0472">Membrane</keyword>
<feature type="compositionally biased region" description="Low complexity" evidence="1">
    <location>
        <begin position="59"/>
        <end position="71"/>
    </location>
</feature>
<organism evidence="3 4">
    <name type="scientific">Jaminaea rosea</name>
    <dbReference type="NCBI Taxonomy" id="1569628"/>
    <lineage>
        <taxon>Eukaryota</taxon>
        <taxon>Fungi</taxon>
        <taxon>Dikarya</taxon>
        <taxon>Basidiomycota</taxon>
        <taxon>Ustilaginomycotina</taxon>
        <taxon>Exobasidiomycetes</taxon>
        <taxon>Microstromatales</taxon>
        <taxon>Microstromatales incertae sedis</taxon>
        <taxon>Jaminaea</taxon>
    </lineage>
</organism>
<dbReference type="InterPro" id="IPR040201">
    <property type="entry name" value="Mrg3-like"/>
</dbReference>
<name>A0A316UPX9_9BASI</name>
<dbReference type="STRING" id="1569628.A0A316UPX9"/>
<reference evidence="3 4" key="1">
    <citation type="journal article" date="2018" name="Mol. Biol. Evol.">
        <title>Broad Genomic Sampling Reveals a Smut Pathogenic Ancestry of the Fungal Clade Ustilaginomycotina.</title>
        <authorList>
            <person name="Kijpornyongpan T."/>
            <person name="Mondo S.J."/>
            <person name="Barry K."/>
            <person name="Sandor L."/>
            <person name="Lee J."/>
            <person name="Lipzen A."/>
            <person name="Pangilinan J."/>
            <person name="LaButti K."/>
            <person name="Hainaut M."/>
            <person name="Henrissat B."/>
            <person name="Grigoriev I.V."/>
            <person name="Spatafora J.W."/>
            <person name="Aime M.C."/>
        </authorList>
    </citation>
    <scope>NUCLEOTIDE SEQUENCE [LARGE SCALE GENOMIC DNA]</scope>
    <source>
        <strain evidence="3 4">MCA 5214</strain>
    </source>
</reference>
<gene>
    <name evidence="3" type="ORF">BDZ90DRAFT_232338</name>
</gene>
<dbReference type="Proteomes" id="UP000245884">
    <property type="component" value="Unassembled WGS sequence"/>
</dbReference>
<keyword evidence="2" id="KW-0812">Transmembrane</keyword>